<dbReference type="InterPro" id="IPR007434">
    <property type="entry name" value="FemAB-like"/>
</dbReference>
<name>C6X824_METGS</name>
<dbReference type="Gene3D" id="3.40.630.30">
    <property type="match status" value="1"/>
</dbReference>
<dbReference type="eggNOG" id="COG3146">
    <property type="taxonomic scope" value="Bacteria"/>
</dbReference>
<dbReference type="KEGG" id="mei:Msip34_2109"/>
<dbReference type="RefSeq" id="WP_015830697.1">
    <property type="nucleotide sequence ID" value="NC_012969.1"/>
</dbReference>
<dbReference type="Pfam" id="PF04339">
    <property type="entry name" value="FemAB_like"/>
    <property type="match status" value="1"/>
</dbReference>
<dbReference type="OrthoDB" id="9776898at2"/>
<proteinExistence type="predicted"/>
<dbReference type="InterPro" id="IPR016181">
    <property type="entry name" value="Acyl_CoA_acyltransferase"/>
</dbReference>
<dbReference type="EMBL" id="CP001674">
    <property type="protein sequence ID" value="ACT51351.1"/>
    <property type="molecule type" value="Genomic_DNA"/>
</dbReference>
<dbReference type="Proteomes" id="UP000002743">
    <property type="component" value="Chromosome"/>
</dbReference>
<organism evidence="1 2">
    <name type="scientific">Methylovorus glucosotrophus (strain SIP3-4)</name>
    <dbReference type="NCBI Taxonomy" id="582744"/>
    <lineage>
        <taxon>Bacteria</taxon>
        <taxon>Pseudomonadati</taxon>
        <taxon>Pseudomonadota</taxon>
        <taxon>Betaproteobacteria</taxon>
        <taxon>Nitrosomonadales</taxon>
        <taxon>Methylophilaceae</taxon>
        <taxon>Methylovorus</taxon>
    </lineage>
</organism>
<dbReference type="SUPFAM" id="SSF55729">
    <property type="entry name" value="Acyl-CoA N-acyltransferases (Nat)"/>
    <property type="match status" value="1"/>
</dbReference>
<gene>
    <name evidence="1" type="ordered locus">Msip34_2109</name>
</gene>
<dbReference type="PANTHER" id="PTHR47017:SF1">
    <property type="entry name" value="ACYL-COA"/>
    <property type="match status" value="1"/>
</dbReference>
<accession>C6X824</accession>
<dbReference type="HOGENOM" id="CLU_036032_1_0_4"/>
<evidence type="ECO:0008006" key="3">
    <source>
        <dbReference type="Google" id="ProtNLM"/>
    </source>
</evidence>
<reference evidence="2" key="1">
    <citation type="submission" date="2009-07" db="EMBL/GenBank/DDBJ databases">
        <title>Complete sequence of chromosome of Methylovorus sp. SIP3-4.</title>
        <authorList>
            <person name="Lucas S."/>
            <person name="Copeland A."/>
            <person name="Lapidus A."/>
            <person name="Glavina del Rio T."/>
            <person name="Tice H."/>
            <person name="Bruce D."/>
            <person name="Goodwin L."/>
            <person name="Pitluck S."/>
            <person name="Clum A."/>
            <person name="Larimer F."/>
            <person name="Land M."/>
            <person name="Hauser L."/>
            <person name="Kyrpides N."/>
            <person name="Mikhailova N."/>
            <person name="Kayluzhnaya M."/>
            <person name="Chistoserdova L."/>
        </authorList>
    </citation>
    <scope>NUCLEOTIDE SEQUENCE [LARGE SCALE GENOMIC DNA]</scope>
    <source>
        <strain evidence="2">SIP3-4</strain>
    </source>
</reference>
<keyword evidence="2" id="KW-1185">Reference proteome</keyword>
<sequence>MTIEVNIATGFSQIKAQEWDSLTDGSPLLSHRFFSALEDTLCVGEGTGWQSYPVTVHEQGKLIGAAPLYLKQHSYGEYVFDWAWANAYEQNGLNYYPKLLVAIPFTPISGPRLLSQRQEVQRLLARIVQQQMEQNALSSSHILFPDAASAEALQAEGWMQRDGVQFRWENDGFRDFSEFIAQLSHDKRKKIKQERKKILSAGVVCRRLQGRDIQPADWDFFYQCYVNTYHEHRSSPYLTRAFFEQIGHTLPEHLLLIIAELDGKPIASALNLYDDDTLYGRYWGALSYIPGLHFELCYYQAQEFCLEHNIRFFEGGAQGEHKLARGFMPRPTCSFHRIANPEFESAIRRFVAMEASNMQQYQDELEERAPYRAN</sequence>
<evidence type="ECO:0000313" key="1">
    <source>
        <dbReference type="EMBL" id="ACT51351.1"/>
    </source>
</evidence>
<dbReference type="AlphaFoldDB" id="C6X824"/>
<dbReference type="STRING" id="582744.Msip34_2109"/>
<dbReference type="PANTHER" id="PTHR47017">
    <property type="entry name" value="ACYL-COA"/>
    <property type="match status" value="1"/>
</dbReference>
<protein>
    <recommendedName>
        <fullName evidence="3">N-acetyltransferase</fullName>
    </recommendedName>
</protein>
<reference evidence="1 2" key="2">
    <citation type="journal article" date="2011" name="J. Bacteriol.">
        <title>Genomes of three methylotrophs from a single niche uncover genetic and metabolic divergence of Methylophilaceae.</title>
        <authorList>
            <person name="Lapidus A."/>
            <person name="Clum A."/>
            <person name="Labutti K."/>
            <person name="Kaluzhnaya M.G."/>
            <person name="Lim S."/>
            <person name="Beck D.A."/>
            <person name="Glavina Del Rio T."/>
            <person name="Nolan M."/>
            <person name="Mavromatis K."/>
            <person name="Huntemann M."/>
            <person name="Lucas S."/>
            <person name="Lidstrom M.E."/>
            <person name="Ivanova N."/>
            <person name="Chistoserdova L."/>
        </authorList>
    </citation>
    <scope>NUCLEOTIDE SEQUENCE [LARGE SCALE GENOMIC DNA]</scope>
    <source>
        <strain evidence="1 2">SIP3-4</strain>
    </source>
</reference>
<evidence type="ECO:0000313" key="2">
    <source>
        <dbReference type="Proteomes" id="UP000002743"/>
    </source>
</evidence>